<dbReference type="EMBL" id="CDMZ01000220">
    <property type="protein sequence ID" value="CEM09438.1"/>
    <property type="molecule type" value="Genomic_DNA"/>
</dbReference>
<proteinExistence type="predicted"/>
<accession>A0A0G4F9D1</accession>
<reference evidence="2" key="1">
    <citation type="submission" date="2014-11" db="EMBL/GenBank/DDBJ databases">
        <authorList>
            <person name="Otto D Thomas"/>
            <person name="Naeem Raeece"/>
        </authorList>
    </citation>
    <scope>NUCLEOTIDE SEQUENCE</scope>
</reference>
<organism evidence="2">
    <name type="scientific">Chromera velia CCMP2878</name>
    <dbReference type="NCBI Taxonomy" id="1169474"/>
    <lineage>
        <taxon>Eukaryota</taxon>
        <taxon>Sar</taxon>
        <taxon>Alveolata</taxon>
        <taxon>Colpodellida</taxon>
        <taxon>Chromeraceae</taxon>
        <taxon>Chromera</taxon>
    </lineage>
</organism>
<dbReference type="AlphaFoldDB" id="A0A0G4F9D1"/>
<name>A0A0G4F9D1_9ALVE</name>
<feature type="region of interest" description="Disordered" evidence="1">
    <location>
        <begin position="132"/>
        <end position="174"/>
    </location>
</feature>
<protein>
    <submittedName>
        <fullName evidence="2">Uncharacterized protein</fullName>
    </submittedName>
</protein>
<sequence length="174" mass="20005">MRNAEQSENWLESAYGTLPVGWNEDQVYKPAASGKESSAVSATLRPRKEKTPWYLRPPRADPVLLYIKDVMTRVPMKMERKPCSLIDKELPALEREARKRIQEKQREKRFQRQQRIREKKIFHELLANEEKAGPPVPFIPAEKILDPCQSASQPDGPPDETEENYPALPTAGRA</sequence>
<dbReference type="VEuPathDB" id="CryptoDB:Cvel_3002"/>
<gene>
    <name evidence="2" type="ORF">Cvel_3002</name>
</gene>
<evidence type="ECO:0000256" key="1">
    <source>
        <dbReference type="SAM" id="MobiDB-lite"/>
    </source>
</evidence>
<evidence type="ECO:0000313" key="2">
    <source>
        <dbReference type="EMBL" id="CEM09438.1"/>
    </source>
</evidence>